<sequence length="56" mass="6179">MLLQATPKPRAPENRGQPRDVAWRRRGGDGRSPTRRPRGAAVSAREPRPMKGGCES</sequence>
<accession>A0A5K3F8R2</accession>
<feature type="region of interest" description="Disordered" evidence="1">
    <location>
        <begin position="1"/>
        <end position="56"/>
    </location>
</feature>
<proteinExistence type="predicted"/>
<dbReference type="AlphaFoldDB" id="A0A5K3F8R2"/>
<name>A0A5K3F8R2_MESCO</name>
<dbReference type="WBParaSite" id="MCU_005615-RA">
    <property type="protein sequence ID" value="MCU_005615-RA"/>
    <property type="gene ID" value="MCU_005615"/>
</dbReference>
<evidence type="ECO:0000256" key="1">
    <source>
        <dbReference type="SAM" id="MobiDB-lite"/>
    </source>
</evidence>
<evidence type="ECO:0000313" key="2">
    <source>
        <dbReference type="WBParaSite" id="MCU_005615-RA"/>
    </source>
</evidence>
<reference evidence="2" key="1">
    <citation type="submission" date="2019-11" db="UniProtKB">
        <authorList>
            <consortium name="WormBaseParasite"/>
        </authorList>
    </citation>
    <scope>IDENTIFICATION</scope>
</reference>
<protein>
    <submittedName>
        <fullName evidence="2">Uncharacterized protein</fullName>
    </submittedName>
</protein>
<organism evidence="2">
    <name type="scientific">Mesocestoides corti</name>
    <name type="common">Flatworm</name>
    <dbReference type="NCBI Taxonomy" id="53468"/>
    <lineage>
        <taxon>Eukaryota</taxon>
        <taxon>Metazoa</taxon>
        <taxon>Spiralia</taxon>
        <taxon>Lophotrochozoa</taxon>
        <taxon>Platyhelminthes</taxon>
        <taxon>Cestoda</taxon>
        <taxon>Eucestoda</taxon>
        <taxon>Cyclophyllidea</taxon>
        <taxon>Mesocestoididae</taxon>
        <taxon>Mesocestoides</taxon>
    </lineage>
</organism>
<feature type="compositionally biased region" description="Basic and acidic residues" evidence="1">
    <location>
        <begin position="10"/>
        <end position="29"/>
    </location>
</feature>